<name>Q1GX02_SPHAL</name>
<evidence type="ECO:0000313" key="1">
    <source>
        <dbReference type="EMBL" id="ABF51820.1"/>
    </source>
</evidence>
<keyword evidence="2" id="KW-1185">Reference proteome</keyword>
<reference evidence="1 2" key="1">
    <citation type="journal article" date="2009" name="Proc. Natl. Acad. Sci. U.S.A.">
        <title>The genomic basis of trophic strategy in marine bacteria.</title>
        <authorList>
            <person name="Lauro F.M."/>
            <person name="McDougald D."/>
            <person name="Thomas T."/>
            <person name="Williams T.J."/>
            <person name="Egan S."/>
            <person name="Rice S."/>
            <person name="DeMaere M.Z."/>
            <person name="Ting L."/>
            <person name="Ertan H."/>
            <person name="Johnson J."/>
            <person name="Ferriera S."/>
            <person name="Lapidus A."/>
            <person name="Anderson I."/>
            <person name="Kyrpides N."/>
            <person name="Munk A.C."/>
            <person name="Detter C."/>
            <person name="Han C.S."/>
            <person name="Brown M.V."/>
            <person name="Robb F.T."/>
            <person name="Kjelleberg S."/>
            <person name="Cavicchioli R."/>
        </authorList>
    </citation>
    <scope>NUCLEOTIDE SEQUENCE [LARGE SCALE GENOMIC DNA]</scope>
    <source>
        <strain evidence="2">DSM 13593 / LMG 18877 / RB2256</strain>
    </source>
</reference>
<evidence type="ECO:0000313" key="2">
    <source>
        <dbReference type="Proteomes" id="UP000006578"/>
    </source>
</evidence>
<accession>Q1GX02</accession>
<dbReference type="Pfam" id="PF16155">
    <property type="entry name" value="PnbB"/>
    <property type="match status" value="1"/>
</dbReference>
<dbReference type="Proteomes" id="UP000006578">
    <property type="component" value="Chromosome"/>
</dbReference>
<dbReference type="EMBL" id="CP000356">
    <property type="protein sequence ID" value="ABF51820.1"/>
    <property type="molecule type" value="Genomic_DNA"/>
</dbReference>
<proteinExistence type="predicted"/>
<dbReference type="InterPro" id="IPR032345">
    <property type="entry name" value="PnbB"/>
</dbReference>
<dbReference type="STRING" id="317655.Sala_0094"/>
<dbReference type="eggNOG" id="ENOG502ZBVI">
    <property type="taxonomic scope" value="Bacteria"/>
</dbReference>
<gene>
    <name evidence="1" type="ordered locus">Sala_0094</name>
</gene>
<dbReference type="OrthoDB" id="4467772at2"/>
<organism evidence="1 2">
    <name type="scientific">Sphingopyxis alaskensis (strain DSM 13593 / LMG 18877 / RB2256)</name>
    <name type="common">Sphingomonas alaskensis</name>
    <dbReference type="NCBI Taxonomy" id="317655"/>
    <lineage>
        <taxon>Bacteria</taxon>
        <taxon>Pseudomonadati</taxon>
        <taxon>Pseudomonadota</taxon>
        <taxon>Alphaproteobacteria</taxon>
        <taxon>Sphingomonadales</taxon>
        <taxon>Sphingomonadaceae</taxon>
        <taxon>Sphingopyxis</taxon>
    </lineage>
</organism>
<dbReference type="KEGG" id="sal:Sala_0094"/>
<dbReference type="AlphaFoldDB" id="Q1GX02"/>
<sequence length="93" mass="10072">MVAGRQPGADTIFVGHCHGHPYGEIDLVIPVDDAVELAGPGDWQGLGWVCAARDTLHFLKVRNGALMTLNYMPAGRILYQFDPAEIRARRGGA</sequence>
<dbReference type="HOGENOM" id="CLU_2398047_0_0_5"/>
<protein>
    <submittedName>
        <fullName evidence="1">Uncharacterized protein</fullName>
    </submittedName>
</protein>